<organism evidence="2">
    <name type="scientific">Oryza barthii</name>
    <dbReference type="NCBI Taxonomy" id="65489"/>
    <lineage>
        <taxon>Eukaryota</taxon>
        <taxon>Viridiplantae</taxon>
        <taxon>Streptophyta</taxon>
        <taxon>Embryophyta</taxon>
        <taxon>Tracheophyta</taxon>
        <taxon>Spermatophyta</taxon>
        <taxon>Magnoliopsida</taxon>
        <taxon>Liliopsida</taxon>
        <taxon>Poales</taxon>
        <taxon>Poaceae</taxon>
        <taxon>BOP clade</taxon>
        <taxon>Oryzoideae</taxon>
        <taxon>Oryzeae</taxon>
        <taxon>Oryzinae</taxon>
        <taxon>Oryza</taxon>
    </lineage>
</organism>
<evidence type="ECO:0000313" key="2">
    <source>
        <dbReference type="EnsemblPlants" id="OBART07G02380.1"/>
    </source>
</evidence>
<feature type="region of interest" description="Disordered" evidence="1">
    <location>
        <begin position="45"/>
        <end position="87"/>
    </location>
</feature>
<keyword evidence="3" id="KW-1185">Reference proteome</keyword>
<evidence type="ECO:0000256" key="1">
    <source>
        <dbReference type="SAM" id="MobiDB-lite"/>
    </source>
</evidence>
<dbReference type="HOGENOM" id="CLU_591064_0_0_1"/>
<dbReference type="PaxDb" id="65489-OBART07G02380.1"/>
<accession>A0A0D3GM28</accession>
<sequence>MVESLSREAPPLPPRRDPASMASTPGRRHSFLGWWRRRARRQDDVRVRRRGRHRRYYQEHRLRPRQPRRSLTPHRPPRQLGLRLRRRRRHDQLLRRSRWSSPVHDQPIRRRRHDQLSALAVAGAHPHMVNPLYVGASSSRLPTASAECYRDWLEWLHDTMAEQQPPPPPVQFKSHRLAPSTDMADPNGHHRRLPAGAPGRLNLGSASADFAPSSRDTIYVPANRDNPLLPIGQFPQDHVKSGSASAAVDMINSSAGDDNARDFSSSPRLEVITEAQDAAWGWDALWEDTGFAHCLHDPKTVLCWRYMYGGDDYCDLGCDCFDAHSYNDLQSKIRTGVAAASRSYSVPHPDLDLDLSDVSQFAGVFSSQQQPPASDEWNFAVGNMQQRSMTPSASSRAAAATDADGEDPPPPPPHPPSPSPRPRPRPPTMTREAARRGCASGGCRMGNAQMGTAVMTPTAWRIR</sequence>
<proteinExistence type="predicted"/>
<reference evidence="2" key="1">
    <citation type="journal article" date="2009" name="Rice">
        <title>De Novo Next Generation Sequencing of Plant Genomes.</title>
        <authorList>
            <person name="Rounsley S."/>
            <person name="Marri P.R."/>
            <person name="Yu Y."/>
            <person name="He R."/>
            <person name="Sisneros N."/>
            <person name="Goicoechea J.L."/>
            <person name="Lee S.J."/>
            <person name="Angelova A."/>
            <person name="Kudrna D."/>
            <person name="Luo M."/>
            <person name="Affourtit J."/>
            <person name="Desany B."/>
            <person name="Knight J."/>
            <person name="Niazi F."/>
            <person name="Egholm M."/>
            <person name="Wing R.A."/>
        </authorList>
    </citation>
    <scope>NUCLEOTIDE SEQUENCE [LARGE SCALE GENOMIC DNA]</scope>
    <source>
        <strain evidence="2">cv. IRGC 105608</strain>
    </source>
</reference>
<protein>
    <recommendedName>
        <fullName evidence="4">C3H1-type domain-containing protein</fullName>
    </recommendedName>
</protein>
<feature type="compositionally biased region" description="Pro residues" evidence="1">
    <location>
        <begin position="408"/>
        <end position="427"/>
    </location>
</feature>
<dbReference type="AlphaFoldDB" id="A0A0D3GM28"/>
<feature type="compositionally biased region" description="Basic residues" evidence="1">
    <location>
        <begin position="62"/>
        <end position="87"/>
    </location>
</feature>
<feature type="compositionally biased region" description="Low complexity" evidence="1">
    <location>
        <begin position="387"/>
        <end position="402"/>
    </location>
</feature>
<evidence type="ECO:0008006" key="4">
    <source>
        <dbReference type="Google" id="ProtNLM"/>
    </source>
</evidence>
<evidence type="ECO:0000313" key="3">
    <source>
        <dbReference type="Proteomes" id="UP000026960"/>
    </source>
</evidence>
<dbReference type="EnsemblPlants" id="OBART07G02380.1">
    <property type="protein sequence ID" value="OBART07G02380.1"/>
    <property type="gene ID" value="OBART07G02380"/>
</dbReference>
<dbReference type="Gramene" id="OBART07G02380.1">
    <property type="protein sequence ID" value="OBART07G02380.1"/>
    <property type="gene ID" value="OBART07G02380"/>
</dbReference>
<feature type="region of interest" description="Disordered" evidence="1">
    <location>
        <begin position="386"/>
        <end position="463"/>
    </location>
</feature>
<dbReference type="Proteomes" id="UP000026960">
    <property type="component" value="Chromosome 7"/>
</dbReference>
<name>A0A0D3GM28_9ORYZ</name>
<feature type="region of interest" description="Disordered" evidence="1">
    <location>
        <begin position="1"/>
        <end position="27"/>
    </location>
</feature>
<reference evidence="2" key="2">
    <citation type="submission" date="2015-03" db="UniProtKB">
        <authorList>
            <consortium name="EnsemblPlants"/>
        </authorList>
    </citation>
    <scope>IDENTIFICATION</scope>
</reference>